<reference evidence="1" key="1">
    <citation type="journal article" date="2013" name="Microbiol. Immunol.">
        <title>A novel comprehensive analysis method for Staphylococcus aureus pathogenicity islands.</title>
        <authorList>
            <person name="Sato'o Y."/>
            <person name="Omoe K."/>
            <person name="Ono H.K."/>
            <person name="Nakane A."/>
            <person name="Hu D.-L."/>
        </authorList>
    </citation>
    <scope>NUCLEOTIDE SEQUENCE</scope>
    <source>
        <strain evidence="1">J11</strain>
    </source>
</reference>
<dbReference type="AlphaFoldDB" id="K7ZK10"/>
<evidence type="ECO:0008006" key="2">
    <source>
        <dbReference type="Google" id="ProtNLM"/>
    </source>
</evidence>
<evidence type="ECO:0000313" key="1">
    <source>
        <dbReference type="EMBL" id="BAM66866.1"/>
    </source>
</evidence>
<name>K7ZK10_STAAU</name>
<proteinExistence type="predicted"/>
<accession>K7ZK10</accession>
<dbReference type="EMBL" id="AB704541">
    <property type="protein sequence ID" value="BAM66866.1"/>
    <property type="molecule type" value="Genomic_DNA"/>
</dbReference>
<protein>
    <recommendedName>
        <fullName evidence="2">Pathogenicity island protein</fullName>
    </recommendedName>
</protein>
<sequence>MNKMNKLTKQEYKNIENKLNYEHMVNGKKRTNKINKLLQREHDRDASIIKSEYPRLSDSEISEVIVDYRTYKKLVIATETFVDFPINYEDSNVCQFITKEDIEDLKVAIEEMTSFVENLEEL</sequence>
<organism evidence="1">
    <name type="scientific">Staphylococcus aureus</name>
    <dbReference type="NCBI Taxonomy" id="1280"/>
    <lineage>
        <taxon>Bacteria</taxon>
        <taxon>Bacillati</taxon>
        <taxon>Bacillota</taxon>
        <taxon>Bacilli</taxon>
        <taxon>Bacillales</taxon>
        <taxon>Staphylococcaceae</taxon>
        <taxon>Staphylococcus</taxon>
    </lineage>
</organism>